<evidence type="ECO:0000259" key="5">
    <source>
        <dbReference type="PROSITE" id="PS50089"/>
    </source>
</evidence>
<feature type="domain" description="RING-type" evidence="5">
    <location>
        <begin position="277"/>
        <end position="326"/>
    </location>
</feature>
<dbReference type="PROSITE" id="PS00518">
    <property type="entry name" value="ZF_RING_1"/>
    <property type="match status" value="1"/>
</dbReference>
<dbReference type="OrthoDB" id="5403181at2759"/>
<dbReference type="Gene3D" id="3.30.40.10">
    <property type="entry name" value="Zinc/RING finger domain, C3HC4 (zinc finger)"/>
    <property type="match status" value="1"/>
</dbReference>
<dbReference type="CDD" id="cd00065">
    <property type="entry name" value="FYVE_like_SF"/>
    <property type="match status" value="1"/>
</dbReference>
<dbReference type="EMBL" id="VJMH01000058">
    <property type="protein sequence ID" value="KAF0719613.1"/>
    <property type="molecule type" value="Genomic_DNA"/>
</dbReference>
<dbReference type="InterPro" id="IPR000306">
    <property type="entry name" value="Znf_FYVE"/>
</dbReference>
<sequence>MLKLPLPPGYFRCPTLTLAKEDAYRRQAVDTAMDVVHLAQMDKTPATGWSVLHNQEDLKIFRGPDVGTSCLCVASMEVVGSLNEAASLFLNDTTEQVKEFVERIGRDFLDSALLYSLVEPTVTRPLDRTIIQWSALVPPFKSVVLNRDYVLLECRREFTQPASGTRGWVRAMRSIELDCCPDLKASHGLQRAYTLGSGHVFWESTTRPGYLHAAYVMQASFGGNVNGKLSNFLKDMAMKRRCRSLLDIDRFLRENRLSATPFVSVDQLDPKDSAPKCFQCFKPFGLLHFAKTHCVKCGHVFCRRCIQLWNVKSHGIRAKIWACTHCGIGDARSQAAAASSSSSSQGSSICSMSQSLRETTGSAKSVSSGTSILSIDMSGLTCDEISHHVRDTRDRLVAGAASKADRGPGVILY</sequence>
<evidence type="ECO:0000256" key="4">
    <source>
        <dbReference type="PROSITE-ProRule" id="PRU00175"/>
    </source>
</evidence>
<proteinExistence type="predicted"/>
<dbReference type="PROSITE" id="PS50089">
    <property type="entry name" value="ZF_RING_2"/>
    <property type="match status" value="1"/>
</dbReference>
<dbReference type="Proteomes" id="UP000332933">
    <property type="component" value="Unassembled WGS sequence"/>
</dbReference>
<evidence type="ECO:0000313" key="9">
    <source>
        <dbReference type="Proteomes" id="UP000332933"/>
    </source>
</evidence>
<protein>
    <submittedName>
        <fullName evidence="8">Aste57867_907 protein</fullName>
    </submittedName>
</protein>
<evidence type="ECO:0000313" key="7">
    <source>
        <dbReference type="EMBL" id="KAF0719613.1"/>
    </source>
</evidence>
<name>A0A485K7X8_9STRA</name>
<evidence type="ECO:0000256" key="2">
    <source>
        <dbReference type="ARBA" id="ARBA00022771"/>
    </source>
</evidence>
<dbReference type="Pfam" id="PF01363">
    <property type="entry name" value="FYVE"/>
    <property type="match status" value="1"/>
</dbReference>
<gene>
    <name evidence="8" type="primary">Aste57867_907</name>
    <name evidence="7" type="ORF">As57867_000906</name>
    <name evidence="8" type="ORF">ASTE57867_907</name>
</gene>
<reference evidence="8 9" key="1">
    <citation type="submission" date="2019-03" db="EMBL/GenBank/DDBJ databases">
        <authorList>
            <person name="Gaulin E."/>
            <person name="Dumas B."/>
        </authorList>
    </citation>
    <scope>NUCLEOTIDE SEQUENCE [LARGE SCALE GENOMIC DNA]</scope>
    <source>
        <strain evidence="8">CBS 568.67</strain>
    </source>
</reference>
<evidence type="ECO:0000256" key="1">
    <source>
        <dbReference type="ARBA" id="ARBA00022723"/>
    </source>
</evidence>
<dbReference type="InterPro" id="IPR017455">
    <property type="entry name" value="Znf_FYVE-rel"/>
</dbReference>
<evidence type="ECO:0000256" key="3">
    <source>
        <dbReference type="ARBA" id="ARBA00022833"/>
    </source>
</evidence>
<dbReference type="InterPro" id="IPR011011">
    <property type="entry name" value="Znf_FYVE_PHD"/>
</dbReference>
<keyword evidence="2 4" id="KW-0863">Zinc-finger</keyword>
<dbReference type="InterPro" id="IPR013083">
    <property type="entry name" value="Znf_RING/FYVE/PHD"/>
</dbReference>
<keyword evidence="1" id="KW-0479">Metal-binding</keyword>
<dbReference type="GO" id="GO:0008270">
    <property type="term" value="F:zinc ion binding"/>
    <property type="evidence" value="ECO:0007669"/>
    <property type="project" value="UniProtKB-KW"/>
</dbReference>
<dbReference type="InterPro" id="IPR052727">
    <property type="entry name" value="Rab4/Rab5_effector"/>
</dbReference>
<keyword evidence="9" id="KW-1185">Reference proteome</keyword>
<dbReference type="SUPFAM" id="SSF57903">
    <property type="entry name" value="FYVE/PHD zinc finger"/>
    <property type="match status" value="1"/>
</dbReference>
<dbReference type="PANTHER" id="PTHR13510">
    <property type="entry name" value="FYVE-FINGER-CONTAINING RAB5 EFFECTOR PROTEIN RABENOSYN-5-RELATED"/>
    <property type="match status" value="1"/>
</dbReference>
<evidence type="ECO:0000313" key="8">
    <source>
        <dbReference type="EMBL" id="VFT78131.1"/>
    </source>
</evidence>
<dbReference type="PANTHER" id="PTHR13510:SF44">
    <property type="entry name" value="RABENOSYN-5"/>
    <property type="match status" value="1"/>
</dbReference>
<evidence type="ECO:0000259" key="6">
    <source>
        <dbReference type="PROSITE" id="PS50178"/>
    </source>
</evidence>
<dbReference type="AlphaFoldDB" id="A0A485K7X8"/>
<accession>A0A485K7X8</accession>
<dbReference type="Gene3D" id="3.30.530.20">
    <property type="match status" value="1"/>
</dbReference>
<dbReference type="InterPro" id="IPR001841">
    <property type="entry name" value="Znf_RING"/>
</dbReference>
<feature type="domain" description="FYVE-type" evidence="6">
    <location>
        <begin position="271"/>
        <end position="326"/>
    </location>
</feature>
<keyword evidence="3" id="KW-0862">Zinc</keyword>
<dbReference type="InterPro" id="IPR017907">
    <property type="entry name" value="Znf_RING_CS"/>
</dbReference>
<organism evidence="8 9">
    <name type="scientific">Aphanomyces stellatus</name>
    <dbReference type="NCBI Taxonomy" id="120398"/>
    <lineage>
        <taxon>Eukaryota</taxon>
        <taxon>Sar</taxon>
        <taxon>Stramenopiles</taxon>
        <taxon>Oomycota</taxon>
        <taxon>Saprolegniomycetes</taxon>
        <taxon>Saprolegniales</taxon>
        <taxon>Verrucalvaceae</taxon>
        <taxon>Aphanomyces</taxon>
    </lineage>
</organism>
<dbReference type="PROSITE" id="PS50178">
    <property type="entry name" value="ZF_FYVE"/>
    <property type="match status" value="1"/>
</dbReference>
<dbReference type="SUPFAM" id="SSF55961">
    <property type="entry name" value="Bet v1-like"/>
    <property type="match status" value="1"/>
</dbReference>
<dbReference type="EMBL" id="CAADRA010000058">
    <property type="protein sequence ID" value="VFT78131.1"/>
    <property type="molecule type" value="Genomic_DNA"/>
</dbReference>
<reference evidence="7" key="2">
    <citation type="submission" date="2019-06" db="EMBL/GenBank/DDBJ databases">
        <title>Genomics analysis of Aphanomyces spp. identifies a new class of oomycete effector associated with host adaptation.</title>
        <authorList>
            <person name="Gaulin E."/>
        </authorList>
    </citation>
    <scope>NUCLEOTIDE SEQUENCE</scope>
    <source>
        <strain evidence="7">CBS 578.67</strain>
    </source>
</reference>
<dbReference type="InterPro" id="IPR023393">
    <property type="entry name" value="START-like_dom_sf"/>
</dbReference>